<keyword evidence="3" id="KW-1185">Reference proteome</keyword>
<proteinExistence type="predicted"/>
<dbReference type="RefSeq" id="XP_007391117.1">
    <property type="nucleotide sequence ID" value="XM_007391055.1"/>
</dbReference>
<sequence length="140" mass="15997">MATQRQDLLKRQLAVHEEAALQIRRELNSFAYISRLPTEILSIIFQYCPCFDPVQHSQAISRAWTVVLHVCQRWRQTAIHTSSLWTTLALPAPLGFVDAALERSKGLLLHVSVHQWGAYLSNSPQSQKIFSQMPRICSLE</sequence>
<reference evidence="2 3" key="1">
    <citation type="journal article" date="2012" name="BMC Genomics">
        <title>Comparative genomics of the white-rot fungi, Phanerochaete carnosa and P. chrysosporium, to elucidate the genetic basis of the distinct wood types they colonize.</title>
        <authorList>
            <person name="Suzuki H."/>
            <person name="MacDonald J."/>
            <person name="Syed K."/>
            <person name="Salamov A."/>
            <person name="Hori C."/>
            <person name="Aerts A."/>
            <person name="Henrissat B."/>
            <person name="Wiebenga A."/>
            <person name="vanKuyk P.A."/>
            <person name="Barry K."/>
            <person name="Lindquist E."/>
            <person name="LaButti K."/>
            <person name="Lapidus A."/>
            <person name="Lucas S."/>
            <person name="Coutinho P."/>
            <person name="Gong Y."/>
            <person name="Samejima M."/>
            <person name="Mahadevan R."/>
            <person name="Abou-Zaid M."/>
            <person name="de Vries R.P."/>
            <person name="Igarashi K."/>
            <person name="Yadav J.S."/>
            <person name="Grigoriev I.V."/>
            <person name="Master E.R."/>
        </authorList>
    </citation>
    <scope>NUCLEOTIDE SEQUENCE [LARGE SCALE GENOMIC DNA]</scope>
    <source>
        <strain evidence="2 3">HHB-10118-sp</strain>
    </source>
</reference>
<dbReference type="HOGENOM" id="CLU_1839933_0_0_1"/>
<evidence type="ECO:0000259" key="1">
    <source>
        <dbReference type="Pfam" id="PF12937"/>
    </source>
</evidence>
<protein>
    <recommendedName>
        <fullName evidence="1">F-box domain-containing protein</fullName>
    </recommendedName>
</protein>
<evidence type="ECO:0000313" key="2">
    <source>
        <dbReference type="EMBL" id="EKM61714.1"/>
    </source>
</evidence>
<evidence type="ECO:0000313" key="3">
    <source>
        <dbReference type="Proteomes" id="UP000008370"/>
    </source>
</evidence>
<dbReference type="InterPro" id="IPR036047">
    <property type="entry name" value="F-box-like_dom_sf"/>
</dbReference>
<dbReference type="GeneID" id="18920446"/>
<feature type="domain" description="F-box" evidence="1">
    <location>
        <begin position="33"/>
        <end position="89"/>
    </location>
</feature>
<dbReference type="OrthoDB" id="3353710at2759"/>
<gene>
    <name evidence="2" type="ORF">PHACADRAFT_84491</name>
</gene>
<dbReference type="InParanoid" id="K5WR25"/>
<dbReference type="SUPFAM" id="SSF81383">
    <property type="entry name" value="F-box domain"/>
    <property type="match status" value="1"/>
</dbReference>
<dbReference type="Pfam" id="PF12937">
    <property type="entry name" value="F-box-like"/>
    <property type="match status" value="1"/>
</dbReference>
<name>K5WR25_PHACS</name>
<organism evidence="2 3">
    <name type="scientific">Phanerochaete carnosa (strain HHB-10118-sp)</name>
    <name type="common">White-rot fungus</name>
    <name type="synonym">Peniophora carnosa</name>
    <dbReference type="NCBI Taxonomy" id="650164"/>
    <lineage>
        <taxon>Eukaryota</taxon>
        <taxon>Fungi</taxon>
        <taxon>Dikarya</taxon>
        <taxon>Basidiomycota</taxon>
        <taxon>Agaricomycotina</taxon>
        <taxon>Agaricomycetes</taxon>
        <taxon>Polyporales</taxon>
        <taxon>Phanerochaetaceae</taxon>
        <taxon>Phanerochaete</taxon>
    </lineage>
</organism>
<dbReference type="AlphaFoldDB" id="K5WR25"/>
<dbReference type="Gene3D" id="1.20.1280.50">
    <property type="match status" value="1"/>
</dbReference>
<dbReference type="InterPro" id="IPR001810">
    <property type="entry name" value="F-box_dom"/>
</dbReference>
<dbReference type="KEGG" id="pco:PHACADRAFT_84491"/>
<feature type="non-terminal residue" evidence="2">
    <location>
        <position position="140"/>
    </location>
</feature>
<accession>K5WR25</accession>
<dbReference type="EMBL" id="JH930468">
    <property type="protein sequence ID" value="EKM61714.1"/>
    <property type="molecule type" value="Genomic_DNA"/>
</dbReference>
<dbReference type="Proteomes" id="UP000008370">
    <property type="component" value="Unassembled WGS sequence"/>
</dbReference>
<dbReference type="STRING" id="650164.K5WR25"/>